<dbReference type="EMBL" id="KB206930">
    <property type="protein sequence ID" value="ELP86781.1"/>
    <property type="molecule type" value="Genomic_DNA"/>
</dbReference>
<dbReference type="Pfam" id="PF07714">
    <property type="entry name" value="PK_Tyr_Ser-Thr"/>
    <property type="match status" value="1"/>
</dbReference>
<dbReference type="VEuPathDB" id="AmoebaDB:EIN_528400"/>
<dbReference type="KEGG" id="eiv:EIN_528400"/>
<dbReference type="OrthoDB" id="30536at2759"/>
<accession>A0A0A1TZ05</accession>
<dbReference type="Gene3D" id="1.10.510.10">
    <property type="entry name" value="Transferase(Phosphotransferase) domain 1"/>
    <property type="match status" value="1"/>
</dbReference>
<organism evidence="2 3">
    <name type="scientific">Entamoeba invadens IP1</name>
    <dbReference type="NCBI Taxonomy" id="370355"/>
    <lineage>
        <taxon>Eukaryota</taxon>
        <taxon>Amoebozoa</taxon>
        <taxon>Evosea</taxon>
        <taxon>Archamoebae</taxon>
        <taxon>Mastigamoebida</taxon>
        <taxon>Entamoebidae</taxon>
        <taxon>Entamoeba</taxon>
    </lineage>
</organism>
<evidence type="ECO:0000313" key="3">
    <source>
        <dbReference type="Proteomes" id="UP000014680"/>
    </source>
</evidence>
<dbReference type="RefSeq" id="XP_004253552.1">
    <property type="nucleotide sequence ID" value="XM_004253504.1"/>
</dbReference>
<dbReference type="SUPFAM" id="SSF56112">
    <property type="entry name" value="Protein kinase-like (PK-like)"/>
    <property type="match status" value="1"/>
</dbReference>
<evidence type="ECO:0000259" key="1">
    <source>
        <dbReference type="PROSITE" id="PS50011"/>
    </source>
</evidence>
<dbReference type="InterPro" id="IPR053215">
    <property type="entry name" value="TKL_Ser/Thr_kinase"/>
</dbReference>
<gene>
    <name evidence="2" type="ORF">EIN_528400</name>
</gene>
<keyword evidence="2" id="KW-0418">Kinase</keyword>
<feature type="domain" description="Protein kinase" evidence="1">
    <location>
        <begin position="1"/>
        <end position="110"/>
    </location>
</feature>
<dbReference type="PROSITE" id="PS50011">
    <property type="entry name" value="PROTEIN_KINASE_DOM"/>
    <property type="match status" value="1"/>
</dbReference>
<reference evidence="2 3" key="1">
    <citation type="submission" date="2012-10" db="EMBL/GenBank/DDBJ databases">
        <authorList>
            <person name="Zafar N."/>
            <person name="Inman J."/>
            <person name="Hall N."/>
            <person name="Lorenzi H."/>
            <person name="Caler E."/>
        </authorList>
    </citation>
    <scope>NUCLEOTIDE SEQUENCE [LARGE SCALE GENOMIC DNA]</scope>
    <source>
        <strain evidence="2 3">IP1</strain>
    </source>
</reference>
<name>A0A0A1TZ05_ENTIV</name>
<dbReference type="GO" id="GO:0004672">
    <property type="term" value="F:protein kinase activity"/>
    <property type="evidence" value="ECO:0007669"/>
    <property type="project" value="InterPro"/>
</dbReference>
<protein>
    <submittedName>
        <fullName evidence="2">Protein serine/threonine kinase, putative</fullName>
    </submittedName>
</protein>
<dbReference type="InterPro" id="IPR011009">
    <property type="entry name" value="Kinase-like_dom_sf"/>
</dbReference>
<evidence type="ECO:0000313" key="2">
    <source>
        <dbReference type="EMBL" id="ELP86781.1"/>
    </source>
</evidence>
<dbReference type="Proteomes" id="UP000014680">
    <property type="component" value="Unassembled WGS sequence"/>
</dbReference>
<dbReference type="InterPro" id="IPR000719">
    <property type="entry name" value="Prot_kinase_dom"/>
</dbReference>
<keyword evidence="3" id="KW-1185">Reference proteome</keyword>
<sequence>MTNMTFTAGIGTPKYMAPEVLKQEKYKKPADIYSFAVSMFECFGWGNIYPKETFPFPWKIAEFVIKGQRVVNLYHIPHKYFSIIEKSWCDKPELRITIEKILELLEDTSVVY</sequence>
<dbReference type="GO" id="GO:0005524">
    <property type="term" value="F:ATP binding"/>
    <property type="evidence" value="ECO:0007669"/>
    <property type="project" value="InterPro"/>
</dbReference>
<keyword evidence="2" id="KW-0808">Transferase</keyword>
<dbReference type="InterPro" id="IPR001245">
    <property type="entry name" value="Ser-Thr/Tyr_kinase_cat_dom"/>
</dbReference>
<proteinExistence type="predicted"/>
<dbReference type="AlphaFoldDB" id="A0A0A1TZ05"/>
<dbReference type="GeneID" id="14885759"/>
<dbReference type="PANTHER" id="PTHR45756:SF1">
    <property type="entry name" value="PROTEIN KINASE DOMAIN CONTAINING PROTEIN"/>
    <property type="match status" value="1"/>
</dbReference>
<dbReference type="PANTHER" id="PTHR45756">
    <property type="entry name" value="PALMITOYLTRANSFERASE"/>
    <property type="match status" value="1"/>
</dbReference>